<reference evidence="2" key="1">
    <citation type="submission" date="2010-10" db="EMBL/GenBank/DDBJ databases">
        <title>The complete genome of Rothia dentocariosa ATCC 17931.</title>
        <authorList>
            <person name="Muzny D."/>
            <person name="Qin X."/>
            <person name="Buhay C."/>
            <person name="Dugan-Rocha S."/>
            <person name="Ding Y."/>
            <person name="Chen G."/>
            <person name="Hawes A."/>
            <person name="Holder M."/>
            <person name="Jhangiani S."/>
            <person name="Johnson A."/>
            <person name="Khan Z."/>
            <person name="Li Z."/>
            <person name="Liu W."/>
            <person name="Liu X."/>
            <person name="Perez L."/>
            <person name="Shen H."/>
            <person name="Wang Q."/>
            <person name="Watt J."/>
            <person name="Xi L."/>
            <person name="Xin Y."/>
            <person name="Zhou J."/>
            <person name="Deng J."/>
            <person name="Jiang H."/>
            <person name="Liu Y."/>
            <person name="Qu J."/>
            <person name="Song X.-Z."/>
            <person name="Zhang L."/>
            <person name="Villasana D."/>
            <person name="Johnson A."/>
            <person name="Liu J."/>
            <person name="Liyanage D."/>
            <person name="Lorensuhewa L."/>
            <person name="Robinson T."/>
            <person name="Song A."/>
            <person name="Song B.-B."/>
            <person name="Dinh H."/>
            <person name="Thornton R."/>
            <person name="Coyle M."/>
            <person name="Francisco L."/>
            <person name="Jackson L."/>
            <person name="Javaid M."/>
            <person name="Korchina V."/>
            <person name="Kovar C."/>
            <person name="Mata R."/>
            <person name="Mathew T."/>
            <person name="Ngo R."/>
            <person name="Nguyen L."/>
            <person name="Nguyen N."/>
            <person name="Okwuonu G."/>
            <person name="Ongeri F."/>
            <person name="Pham C."/>
            <person name="Simmons D."/>
            <person name="Wilczek-Boney K."/>
            <person name="Hale W."/>
            <person name="Jakkamsetti A."/>
            <person name="Pham P."/>
            <person name="Ruth R."/>
            <person name="San Lucas F."/>
            <person name="Warren J."/>
            <person name="Zhang J."/>
            <person name="Zhao Z."/>
            <person name="Zhou C."/>
            <person name="Zhu D."/>
            <person name="Lee S."/>
            <person name="Bess C."/>
            <person name="Blankenburg K."/>
            <person name="Forbes L."/>
            <person name="Fu Q."/>
            <person name="Gubbala S."/>
            <person name="Hirani K."/>
            <person name="Jayaseelan J.C."/>
            <person name="Lara F."/>
            <person name="Munidasa M."/>
            <person name="Palculict T."/>
            <person name="Patil S."/>
            <person name="Pu L.-L."/>
            <person name="Saada N."/>
            <person name="Tang L."/>
            <person name="Weissenberger G."/>
            <person name="Zhu Y."/>
            <person name="Hemphill L."/>
            <person name="Shang Y."/>
            <person name="Youmans B."/>
            <person name="Ayvaz T."/>
            <person name="Ross M."/>
            <person name="Santibanez J."/>
            <person name="Aqrawi P."/>
            <person name="Gross S."/>
            <person name="Joshi V."/>
            <person name="Fowler G."/>
            <person name="Nazareth L."/>
            <person name="Reid J."/>
            <person name="Worley K."/>
            <person name="Petrosino J."/>
            <person name="Highlander S."/>
            <person name="Gibbs R."/>
        </authorList>
    </citation>
    <scope>NUCLEOTIDE SEQUENCE [LARGE SCALE GENOMIC DNA]</scope>
    <source>
        <strain evidence="2">ATCC 17931 / CDC X599 / XDIA</strain>
    </source>
</reference>
<dbReference type="HOGENOM" id="CLU_3257327_0_0_11"/>
<name>E3H3Z3_ROTDC</name>
<dbReference type="AlphaFoldDB" id="E3H3Z3"/>
<accession>E3H3Z3</accession>
<gene>
    <name evidence="1" type="ordered locus">HMPREF0733_11077</name>
</gene>
<dbReference type="InterPro" id="IPR008972">
    <property type="entry name" value="Cupredoxin"/>
</dbReference>
<proteinExistence type="predicted"/>
<dbReference type="RefSeq" id="WP_013398306.1">
    <property type="nucleotide sequence ID" value="NC_014643.1"/>
</dbReference>
<sequence>MDPAQGGFVEMKFPASGTYTFVNHQFAEMERGAMGKNKVTDK</sequence>
<evidence type="ECO:0000313" key="2">
    <source>
        <dbReference type="Proteomes" id="UP000000387"/>
    </source>
</evidence>
<dbReference type="eggNOG" id="COG2132">
    <property type="taxonomic scope" value="Bacteria"/>
</dbReference>
<organism evidence="1 2">
    <name type="scientific">Rothia dentocariosa (strain ATCC 17931 / CDC X599 / XDIA)</name>
    <dbReference type="NCBI Taxonomy" id="762948"/>
    <lineage>
        <taxon>Bacteria</taxon>
        <taxon>Bacillati</taxon>
        <taxon>Actinomycetota</taxon>
        <taxon>Actinomycetes</taxon>
        <taxon>Micrococcales</taxon>
        <taxon>Micrococcaceae</taxon>
        <taxon>Rothia</taxon>
    </lineage>
</organism>
<dbReference type="KEGG" id="rdn:HMPREF0733_11077"/>
<protein>
    <submittedName>
        <fullName evidence="1">Uncharacterized protein</fullName>
    </submittedName>
</protein>
<evidence type="ECO:0000313" key="1">
    <source>
        <dbReference type="EMBL" id="ADP40534.1"/>
    </source>
</evidence>
<dbReference type="Gene3D" id="2.60.40.420">
    <property type="entry name" value="Cupredoxins - blue copper proteins"/>
    <property type="match status" value="1"/>
</dbReference>
<dbReference type="GeneID" id="79382563"/>
<dbReference type="Proteomes" id="UP000000387">
    <property type="component" value="Chromosome"/>
</dbReference>
<dbReference type="SUPFAM" id="SSF49503">
    <property type="entry name" value="Cupredoxins"/>
    <property type="match status" value="1"/>
</dbReference>
<dbReference type="EMBL" id="CP002280">
    <property type="protein sequence ID" value="ADP40534.1"/>
    <property type="molecule type" value="Genomic_DNA"/>
</dbReference>